<dbReference type="InterPro" id="IPR035965">
    <property type="entry name" value="PAS-like_dom_sf"/>
</dbReference>
<comment type="catalytic activity">
    <reaction evidence="1">
        <text>ATP + protein L-histidine = ADP + protein N-phospho-L-histidine.</text>
        <dbReference type="EC" id="2.7.13.3"/>
    </reaction>
</comment>
<feature type="domain" description="PAC" evidence="10">
    <location>
        <begin position="334"/>
        <end position="384"/>
    </location>
</feature>
<dbReference type="Gene3D" id="1.20.120.160">
    <property type="entry name" value="HPT domain"/>
    <property type="match status" value="1"/>
</dbReference>
<feature type="domain" description="Histidine kinase" evidence="7">
    <location>
        <begin position="528"/>
        <end position="749"/>
    </location>
</feature>
<evidence type="ECO:0000259" key="7">
    <source>
        <dbReference type="PROSITE" id="PS50109"/>
    </source>
</evidence>
<dbReference type="Pfam" id="PF00512">
    <property type="entry name" value="HisKA"/>
    <property type="match status" value="1"/>
</dbReference>
<dbReference type="InterPro" id="IPR000700">
    <property type="entry name" value="PAS-assoc_C"/>
</dbReference>
<dbReference type="InterPro" id="IPR000014">
    <property type="entry name" value="PAS"/>
</dbReference>
<keyword evidence="3 5" id="KW-0597">Phosphoprotein</keyword>
<dbReference type="SMART" id="SM00091">
    <property type="entry name" value="PAS"/>
    <property type="match status" value="2"/>
</dbReference>
<evidence type="ECO:0000313" key="12">
    <source>
        <dbReference type="EMBL" id="CAA9203204.1"/>
    </source>
</evidence>
<dbReference type="GO" id="GO:0004673">
    <property type="term" value="F:protein histidine kinase activity"/>
    <property type="evidence" value="ECO:0007669"/>
    <property type="project" value="UniProtKB-EC"/>
</dbReference>
<dbReference type="Gene3D" id="3.30.565.10">
    <property type="entry name" value="Histidine kinase-like ATPase, C-terminal domain"/>
    <property type="match status" value="1"/>
</dbReference>
<evidence type="ECO:0000256" key="2">
    <source>
        <dbReference type="ARBA" id="ARBA00012438"/>
    </source>
</evidence>
<evidence type="ECO:0000259" key="9">
    <source>
        <dbReference type="PROSITE" id="PS50112"/>
    </source>
</evidence>
<feature type="domain" description="PAS" evidence="9">
    <location>
        <begin position="255"/>
        <end position="327"/>
    </location>
</feature>
<comment type="caution">
    <text evidence="12">The sequence shown here is derived from an EMBL/GenBank/DDBJ whole genome shotgun (WGS) entry which is preliminary data.</text>
</comment>
<dbReference type="EMBL" id="CADCST010000172">
    <property type="protein sequence ID" value="CAA9203204.1"/>
    <property type="molecule type" value="Genomic_DNA"/>
</dbReference>
<feature type="modified residue" description="Phosphohistidine" evidence="4">
    <location>
        <position position="956"/>
    </location>
</feature>
<feature type="modified residue" description="4-aspartylphosphate" evidence="5">
    <location>
        <position position="820"/>
    </location>
</feature>
<dbReference type="SUPFAM" id="SSF55874">
    <property type="entry name" value="ATPase domain of HSP90 chaperone/DNA topoisomerase II/histidine kinase"/>
    <property type="match status" value="1"/>
</dbReference>
<dbReference type="InterPro" id="IPR003661">
    <property type="entry name" value="HisK_dim/P_dom"/>
</dbReference>
<dbReference type="InterPro" id="IPR008207">
    <property type="entry name" value="Sig_transdc_His_kin_Hpt_dom"/>
</dbReference>
<dbReference type="SUPFAM" id="SSF52172">
    <property type="entry name" value="CheY-like"/>
    <property type="match status" value="1"/>
</dbReference>
<dbReference type="SUPFAM" id="SSF47226">
    <property type="entry name" value="Histidine-containing phosphotransfer domain, HPT domain"/>
    <property type="match status" value="1"/>
</dbReference>
<dbReference type="SUPFAM" id="SSF47384">
    <property type="entry name" value="Homodimeric domain of signal transducing histidine kinase"/>
    <property type="match status" value="1"/>
</dbReference>
<dbReference type="Pfam" id="PF00072">
    <property type="entry name" value="Response_reg"/>
    <property type="match status" value="1"/>
</dbReference>
<proteinExistence type="predicted"/>
<dbReference type="SMART" id="SM00448">
    <property type="entry name" value="REC"/>
    <property type="match status" value="1"/>
</dbReference>
<keyword evidence="12" id="KW-0418">Kinase</keyword>
<reference evidence="12 13" key="1">
    <citation type="submission" date="2020-02" db="EMBL/GenBank/DDBJ databases">
        <authorList>
            <person name="Criscuolo A."/>
        </authorList>
    </citation>
    <scope>NUCLEOTIDE SEQUENCE [LARGE SCALE GENOMIC DNA]</scope>
    <source>
        <strain evidence="12">CECT7796</strain>
    </source>
</reference>
<dbReference type="InterPro" id="IPR001610">
    <property type="entry name" value="PAC"/>
</dbReference>
<dbReference type="Proteomes" id="UP000474567">
    <property type="component" value="Unassembled WGS sequence"/>
</dbReference>
<sequence>MNNFHKLLQEQIDKHLVTDFIKNHTMVAFFNAINESYNNFEKEKKTAHSTFNEIIEEYELANKKLKLKLHNKKESIKKLDKSLGGLDSIFDEIKNKEEHNDIYLISTYLKDKILKGKKIKKNYSRNIELLKTLLTNLQSAILVENENQRPIFTNQLYCDTFLLFCQPEKIASSGLSHLSEISGNQFKNPESFKRRIKEIIKKRVIVTNELLETVDNRFLERDYIPIFINSIHKGSLWKYNDITQRIKTQSLLEQSEIRSNLILNSSLNCIINVNSIGEIFFWNNQAENIFGWKREEVLGKHLSENIFSDKIHIDLQSSAIDMYLKTGDVSGLSKQIELSVLNKSGDEFPIEITITPIKQGDEIFFCFFIQDISERKHSELSLKHQEEKYRNIIANVNLGLIEIDNNDIIQYVNQTFELMSGYEIKELLGKKTTDFFGYRNNFDGVKTRVNTKDKTVSELFQFPITNKRGELRWWAISRALNYDDNGKLVGSIETHLDITKQKQLEIDLESEKTKAENASIAKEAFLANMSHEIRTPLNAIVGFLRELEKQELTELQQQHIKNSTIASKHLSAIINNILDISKIEAGEMHLENNDFTLETSIKKIITVLEPKAKQKGISLSTTISSHIHKVLIGDSLRLEQILFNLVGNSLKFTHKGQITINCELISDNVLSQELCISVSDTGIGMDPFFIDTMFRKFSQEDKGITRKFGGTGLGMAITKELVILMKGEIKVESKKNKGTRIHINFKFKKGNEHNLKGLETERKLIKIDNIAILLVEDNEMNRMVAQNSLSYHNCKVTEAENGLLALEILKKEKFDIILMDIQMPELDGIETTKIIRKELKLNIPIIALTANAFKTEINKCKKAGMNDYITKPFEEIILIETIAKHTLGKKNVAADQNSTSTKPLYNLNILQDMSKGDKNFVLKMLLIFTNQITDTLATIDNALLENDLNELARLIHKIKPSIENLAIESIIGDVKFLEKVVKTNRKDISQTLIIYNKVKETLEKVVLQLLENELNM</sequence>
<dbReference type="InterPro" id="IPR036641">
    <property type="entry name" value="HPT_dom_sf"/>
</dbReference>
<evidence type="ECO:0000256" key="3">
    <source>
        <dbReference type="ARBA" id="ARBA00022553"/>
    </source>
</evidence>
<dbReference type="InterPro" id="IPR001789">
    <property type="entry name" value="Sig_transdc_resp-reg_receiver"/>
</dbReference>
<dbReference type="PROSITE" id="PS50112">
    <property type="entry name" value="PAS"/>
    <property type="match status" value="2"/>
</dbReference>
<dbReference type="InterPro" id="IPR003594">
    <property type="entry name" value="HATPase_dom"/>
</dbReference>
<name>A0ABM8KQ04_9FLAO</name>
<dbReference type="Gene3D" id="3.40.50.2300">
    <property type="match status" value="1"/>
</dbReference>
<evidence type="ECO:0000256" key="1">
    <source>
        <dbReference type="ARBA" id="ARBA00000085"/>
    </source>
</evidence>
<dbReference type="Gene3D" id="1.10.287.130">
    <property type="match status" value="1"/>
</dbReference>
<dbReference type="CDD" id="cd17546">
    <property type="entry name" value="REC_hyHK_CKI1_RcsC-like"/>
    <property type="match status" value="1"/>
</dbReference>
<dbReference type="PROSITE" id="PS50110">
    <property type="entry name" value="RESPONSE_REGULATORY"/>
    <property type="match status" value="1"/>
</dbReference>
<dbReference type="PANTHER" id="PTHR45339:SF3">
    <property type="entry name" value="HISTIDINE KINASE"/>
    <property type="match status" value="1"/>
</dbReference>
<dbReference type="InterPro" id="IPR004358">
    <property type="entry name" value="Sig_transdc_His_kin-like_C"/>
</dbReference>
<evidence type="ECO:0000256" key="4">
    <source>
        <dbReference type="PROSITE-ProRule" id="PRU00110"/>
    </source>
</evidence>
<gene>
    <name evidence="12" type="primary">rcsC_10</name>
    <name evidence="12" type="ORF">FLACOL7796_04640</name>
</gene>
<accession>A0ABM8KQ04</accession>
<dbReference type="PRINTS" id="PR00344">
    <property type="entry name" value="BCTRLSENSOR"/>
</dbReference>
<dbReference type="InterPro" id="IPR005467">
    <property type="entry name" value="His_kinase_dom"/>
</dbReference>
<dbReference type="SMART" id="SM00388">
    <property type="entry name" value="HisKA"/>
    <property type="match status" value="1"/>
</dbReference>
<dbReference type="PROSITE" id="PS50894">
    <property type="entry name" value="HPT"/>
    <property type="match status" value="1"/>
</dbReference>
<dbReference type="Pfam" id="PF02518">
    <property type="entry name" value="HATPase_c"/>
    <property type="match status" value="1"/>
</dbReference>
<feature type="domain" description="Response regulatory" evidence="8">
    <location>
        <begin position="771"/>
        <end position="886"/>
    </location>
</feature>
<dbReference type="InterPro" id="IPR036097">
    <property type="entry name" value="HisK_dim/P_sf"/>
</dbReference>
<organism evidence="12 13">
    <name type="scientific">Flavobacterium collinsii</name>
    <dbReference type="NCBI Taxonomy" id="1114861"/>
    <lineage>
        <taxon>Bacteria</taxon>
        <taxon>Pseudomonadati</taxon>
        <taxon>Bacteroidota</taxon>
        <taxon>Flavobacteriia</taxon>
        <taxon>Flavobacteriales</taxon>
        <taxon>Flavobacteriaceae</taxon>
        <taxon>Flavobacterium</taxon>
    </lineage>
</organism>
<dbReference type="SMART" id="SM00387">
    <property type="entry name" value="HATPase_c"/>
    <property type="match status" value="1"/>
</dbReference>
<dbReference type="Pfam" id="PF13426">
    <property type="entry name" value="PAS_9"/>
    <property type="match status" value="2"/>
</dbReference>
<dbReference type="Gene3D" id="3.30.450.20">
    <property type="entry name" value="PAS domain"/>
    <property type="match status" value="2"/>
</dbReference>
<evidence type="ECO:0000256" key="5">
    <source>
        <dbReference type="PROSITE-ProRule" id="PRU00169"/>
    </source>
</evidence>
<dbReference type="CDD" id="cd00082">
    <property type="entry name" value="HisKA"/>
    <property type="match status" value="1"/>
</dbReference>
<dbReference type="PROSITE" id="PS50113">
    <property type="entry name" value="PAC"/>
    <property type="match status" value="2"/>
</dbReference>
<dbReference type="PROSITE" id="PS50109">
    <property type="entry name" value="HIS_KIN"/>
    <property type="match status" value="1"/>
</dbReference>
<dbReference type="NCBIfam" id="TIGR00229">
    <property type="entry name" value="sensory_box"/>
    <property type="match status" value="2"/>
</dbReference>
<feature type="domain" description="HPt" evidence="11">
    <location>
        <begin position="917"/>
        <end position="1016"/>
    </location>
</feature>
<evidence type="ECO:0000259" key="10">
    <source>
        <dbReference type="PROSITE" id="PS50113"/>
    </source>
</evidence>
<evidence type="ECO:0000259" key="8">
    <source>
        <dbReference type="PROSITE" id="PS50110"/>
    </source>
</evidence>
<dbReference type="InterPro" id="IPR036890">
    <property type="entry name" value="HATPase_C_sf"/>
</dbReference>
<keyword evidence="12" id="KW-0808">Transferase</keyword>
<evidence type="ECO:0000313" key="13">
    <source>
        <dbReference type="Proteomes" id="UP000474567"/>
    </source>
</evidence>
<feature type="coiled-coil region" evidence="6">
    <location>
        <begin position="55"/>
        <end position="82"/>
    </location>
</feature>
<dbReference type="SUPFAM" id="SSF55785">
    <property type="entry name" value="PYP-like sensor domain (PAS domain)"/>
    <property type="match status" value="2"/>
</dbReference>
<feature type="domain" description="PAS" evidence="9">
    <location>
        <begin position="385"/>
        <end position="430"/>
    </location>
</feature>
<dbReference type="CDD" id="cd16922">
    <property type="entry name" value="HATPase_EvgS-ArcB-TorS-like"/>
    <property type="match status" value="1"/>
</dbReference>
<protein>
    <recommendedName>
        <fullName evidence="2">histidine kinase</fullName>
        <ecNumber evidence="2">2.7.13.3</ecNumber>
    </recommendedName>
</protein>
<keyword evidence="6" id="KW-0175">Coiled coil</keyword>
<feature type="domain" description="PAC" evidence="10">
    <location>
        <begin position="458"/>
        <end position="510"/>
    </location>
</feature>
<evidence type="ECO:0000259" key="11">
    <source>
        <dbReference type="PROSITE" id="PS50894"/>
    </source>
</evidence>
<dbReference type="InterPro" id="IPR011006">
    <property type="entry name" value="CheY-like_superfamily"/>
</dbReference>
<keyword evidence="13" id="KW-1185">Reference proteome</keyword>
<dbReference type="PANTHER" id="PTHR45339">
    <property type="entry name" value="HYBRID SIGNAL TRANSDUCTION HISTIDINE KINASE J"/>
    <property type="match status" value="1"/>
</dbReference>
<dbReference type="RefSeq" id="WP_173968429.1">
    <property type="nucleotide sequence ID" value="NZ_CADCST010000172.1"/>
</dbReference>
<dbReference type="CDD" id="cd00130">
    <property type="entry name" value="PAS"/>
    <property type="match status" value="2"/>
</dbReference>
<evidence type="ECO:0000256" key="6">
    <source>
        <dbReference type="SAM" id="Coils"/>
    </source>
</evidence>
<dbReference type="SMART" id="SM00086">
    <property type="entry name" value="PAC"/>
    <property type="match status" value="2"/>
</dbReference>
<dbReference type="EC" id="2.7.13.3" evidence="2"/>